<reference evidence="3" key="2">
    <citation type="journal article" date="2023" name="IMA Fungus">
        <title>Comparative genomic study of the Penicillium genus elucidates a diverse pangenome and 15 lateral gene transfer events.</title>
        <authorList>
            <person name="Petersen C."/>
            <person name="Sorensen T."/>
            <person name="Nielsen M.R."/>
            <person name="Sondergaard T.E."/>
            <person name="Sorensen J.L."/>
            <person name="Fitzpatrick D.A."/>
            <person name="Frisvad J.C."/>
            <person name="Nielsen K.L."/>
        </authorList>
    </citation>
    <scope>NUCLEOTIDE SEQUENCE</scope>
    <source>
        <strain evidence="3">IBT 29677</strain>
    </source>
</reference>
<name>A0A9W9W6V6_9EURO</name>
<dbReference type="PANTHER" id="PTHR42109:SF2">
    <property type="entry name" value="INTEGRAL MEMBRANE PROTEIN"/>
    <property type="match status" value="1"/>
</dbReference>
<keyword evidence="1" id="KW-0812">Transmembrane</keyword>
<feature type="transmembrane region" description="Helical" evidence="1">
    <location>
        <begin position="146"/>
        <end position="165"/>
    </location>
</feature>
<dbReference type="OrthoDB" id="2560628at2759"/>
<feature type="transmembrane region" description="Helical" evidence="1">
    <location>
        <begin position="12"/>
        <end position="30"/>
    </location>
</feature>
<feature type="transmembrane region" description="Helical" evidence="1">
    <location>
        <begin position="214"/>
        <end position="238"/>
    </location>
</feature>
<dbReference type="Pfam" id="PF24800">
    <property type="entry name" value="DUF7702"/>
    <property type="match status" value="1"/>
</dbReference>
<evidence type="ECO:0000313" key="4">
    <source>
        <dbReference type="Proteomes" id="UP001147747"/>
    </source>
</evidence>
<dbReference type="Proteomes" id="UP001147747">
    <property type="component" value="Unassembled WGS sequence"/>
</dbReference>
<protein>
    <recommendedName>
        <fullName evidence="2">DUF7702 domain-containing protein</fullName>
    </recommendedName>
</protein>
<sequence>MGSITYADGVSILQLIAYLPSFFVSSFLVYRHGFRSSGGFIFLVIFTFVRIVGACCELATIHNHSTGVYIAAAICSSVGLSPLLMACSGMLSRANQSMARPVLHRLTFTAFRVITIVALAMTVTGITWNMTPEALKTPNTEVKVGMILYFVSWVLLCIGLAVLFLRRSKIAEGENRNLLAVAVCVPFLLIRTIYAILLWFVANNTFNALDGNTTVQLVMSVLEEMIIVFVCLSIGFTLHVREKNWKTVPNKETELREEMA</sequence>
<organism evidence="3 4">
    <name type="scientific">Penicillium cosmopolitanum</name>
    <dbReference type="NCBI Taxonomy" id="1131564"/>
    <lineage>
        <taxon>Eukaryota</taxon>
        <taxon>Fungi</taxon>
        <taxon>Dikarya</taxon>
        <taxon>Ascomycota</taxon>
        <taxon>Pezizomycotina</taxon>
        <taxon>Eurotiomycetes</taxon>
        <taxon>Eurotiomycetidae</taxon>
        <taxon>Eurotiales</taxon>
        <taxon>Aspergillaceae</taxon>
        <taxon>Penicillium</taxon>
    </lineage>
</organism>
<feature type="transmembrane region" description="Helical" evidence="1">
    <location>
        <begin position="103"/>
        <end position="126"/>
    </location>
</feature>
<gene>
    <name evidence="3" type="ORF">N7509_004189</name>
</gene>
<dbReference type="InterPro" id="IPR056119">
    <property type="entry name" value="DUF7702"/>
</dbReference>
<dbReference type="GeneID" id="81367806"/>
<keyword evidence="1" id="KW-1133">Transmembrane helix</keyword>
<keyword evidence="1" id="KW-0472">Membrane</keyword>
<feature type="transmembrane region" description="Helical" evidence="1">
    <location>
        <begin position="42"/>
        <end position="62"/>
    </location>
</feature>
<dbReference type="AlphaFoldDB" id="A0A9W9W6V6"/>
<evidence type="ECO:0000313" key="3">
    <source>
        <dbReference type="EMBL" id="KAJ5404318.1"/>
    </source>
</evidence>
<evidence type="ECO:0000256" key="1">
    <source>
        <dbReference type="SAM" id="Phobius"/>
    </source>
</evidence>
<feature type="transmembrane region" description="Helical" evidence="1">
    <location>
        <begin position="68"/>
        <end position="91"/>
    </location>
</feature>
<proteinExistence type="predicted"/>
<reference evidence="3" key="1">
    <citation type="submission" date="2022-12" db="EMBL/GenBank/DDBJ databases">
        <authorList>
            <person name="Petersen C."/>
        </authorList>
    </citation>
    <scope>NUCLEOTIDE SEQUENCE</scope>
    <source>
        <strain evidence="3">IBT 29677</strain>
    </source>
</reference>
<dbReference type="PANTHER" id="PTHR42109">
    <property type="entry name" value="UNPLACED GENOMIC SCAFFOLD UM_SCAF_CONTIG_1.265, WHOLE GENOME SHOTGUN SEQUENCE"/>
    <property type="match status" value="1"/>
</dbReference>
<comment type="caution">
    <text evidence="3">The sequence shown here is derived from an EMBL/GenBank/DDBJ whole genome shotgun (WGS) entry which is preliminary data.</text>
</comment>
<accession>A0A9W9W6V6</accession>
<evidence type="ECO:0000259" key="2">
    <source>
        <dbReference type="Pfam" id="PF24800"/>
    </source>
</evidence>
<feature type="transmembrane region" description="Helical" evidence="1">
    <location>
        <begin position="177"/>
        <end position="202"/>
    </location>
</feature>
<dbReference type="EMBL" id="JAPZBU010000005">
    <property type="protein sequence ID" value="KAJ5404318.1"/>
    <property type="molecule type" value="Genomic_DNA"/>
</dbReference>
<dbReference type="RefSeq" id="XP_056491560.1">
    <property type="nucleotide sequence ID" value="XM_056628826.1"/>
</dbReference>
<feature type="domain" description="DUF7702" evidence="2">
    <location>
        <begin position="4"/>
        <end position="240"/>
    </location>
</feature>
<keyword evidence="4" id="KW-1185">Reference proteome</keyword>